<proteinExistence type="predicted"/>
<keyword evidence="1" id="KW-0732">Signal</keyword>
<feature type="chain" id="PRO_5043911523" evidence="1">
    <location>
        <begin position="25"/>
        <end position="177"/>
    </location>
</feature>
<evidence type="ECO:0000313" key="3">
    <source>
        <dbReference type="Proteomes" id="UP001301350"/>
    </source>
</evidence>
<keyword evidence="3" id="KW-1185">Reference proteome</keyword>
<dbReference type="Proteomes" id="UP001301350">
    <property type="component" value="Unassembled WGS sequence"/>
</dbReference>
<evidence type="ECO:0000313" key="2">
    <source>
        <dbReference type="EMBL" id="KAK4538573.1"/>
    </source>
</evidence>
<dbReference type="EMBL" id="JANCYW010000018">
    <property type="protein sequence ID" value="KAK4538573.1"/>
    <property type="molecule type" value="Genomic_DNA"/>
</dbReference>
<evidence type="ECO:0000256" key="1">
    <source>
        <dbReference type="SAM" id="SignalP"/>
    </source>
</evidence>
<reference evidence="2 3" key="1">
    <citation type="submission" date="2022-07" db="EMBL/GenBank/DDBJ databases">
        <title>Genome-wide signatures of adaptation to extreme environments.</title>
        <authorList>
            <person name="Cho C.H."/>
            <person name="Yoon H.S."/>
        </authorList>
    </citation>
    <scope>NUCLEOTIDE SEQUENCE [LARGE SCALE GENOMIC DNA]</scope>
    <source>
        <strain evidence="2 3">DBV 063 E5</strain>
    </source>
</reference>
<gene>
    <name evidence="2" type="ORF">CDCA_CDCA18G4598</name>
</gene>
<protein>
    <submittedName>
        <fullName evidence="2">Uncharacterized protein</fullName>
    </submittedName>
</protein>
<organism evidence="2 3">
    <name type="scientific">Cyanidium caldarium</name>
    <name type="common">Red alga</name>
    <dbReference type="NCBI Taxonomy" id="2771"/>
    <lineage>
        <taxon>Eukaryota</taxon>
        <taxon>Rhodophyta</taxon>
        <taxon>Bangiophyceae</taxon>
        <taxon>Cyanidiales</taxon>
        <taxon>Cyanidiaceae</taxon>
        <taxon>Cyanidium</taxon>
    </lineage>
</organism>
<dbReference type="AlphaFoldDB" id="A0AAV9J1U2"/>
<feature type="signal peptide" evidence="1">
    <location>
        <begin position="1"/>
        <end position="24"/>
    </location>
</feature>
<sequence>MNRLFFLLLLLILCSLILIREAQSDEVRRRRSRFVMHPAMPGSKSVSLDTPPNPATTCTFTYAGGESFSAEEWEMLVQGDAATGELLCHVRRLPDEHDDWDEWDEEDRWLRPSQYVFRSFELGFGEGAKPLIEAVVHDSNGMQVPEEAFPPEGARIKNPDGFQGSLQSLKIKTLLYE</sequence>
<comment type="caution">
    <text evidence="2">The sequence shown here is derived from an EMBL/GenBank/DDBJ whole genome shotgun (WGS) entry which is preliminary data.</text>
</comment>
<accession>A0AAV9J1U2</accession>
<name>A0AAV9J1U2_CYACA</name>